<proteinExistence type="predicted"/>
<dbReference type="InterPro" id="IPR043128">
    <property type="entry name" value="Rev_trsase/Diguanyl_cyclase"/>
</dbReference>
<dbReference type="Proteomes" id="UP000002488">
    <property type="component" value="Unassembled WGS sequence"/>
</dbReference>
<gene>
    <name evidence="2" type="ORF">GL50581_312</name>
</gene>
<comment type="caution">
    <text evidence="2">The sequence shown here is derived from an EMBL/GenBank/DDBJ whole genome shotgun (WGS) entry which is preliminary data.</text>
</comment>
<evidence type="ECO:0000313" key="3">
    <source>
        <dbReference type="Proteomes" id="UP000002488"/>
    </source>
</evidence>
<feature type="domain" description="Reverse transcriptase" evidence="1">
    <location>
        <begin position="1"/>
        <end position="78"/>
    </location>
</feature>
<dbReference type="PROSITE" id="PS50878">
    <property type="entry name" value="RT_POL"/>
    <property type="match status" value="1"/>
</dbReference>
<dbReference type="OrthoDB" id="10494119at2759"/>
<keyword evidence="2" id="KW-0255">Endonuclease</keyword>
<keyword evidence="2" id="KW-0378">Hydrolase</keyword>
<dbReference type="GO" id="GO:0004519">
    <property type="term" value="F:endonuclease activity"/>
    <property type="evidence" value="ECO:0007669"/>
    <property type="project" value="UniProtKB-KW"/>
</dbReference>
<dbReference type="InterPro" id="IPR000477">
    <property type="entry name" value="RT_dom"/>
</dbReference>
<keyword evidence="2" id="KW-0695">RNA-directed DNA polymerase</keyword>
<evidence type="ECO:0000259" key="1">
    <source>
        <dbReference type="PROSITE" id="PS50878"/>
    </source>
</evidence>
<dbReference type="Gene3D" id="3.30.70.270">
    <property type="match status" value="1"/>
</dbReference>
<protein>
    <submittedName>
        <fullName evidence="2">Reverse transcriptase/endonuclease, putative</fullName>
    </submittedName>
</protein>
<dbReference type="VEuPathDB" id="GiardiaDB:GL50581_312"/>
<dbReference type="GO" id="GO:0003964">
    <property type="term" value="F:RNA-directed DNA polymerase activity"/>
    <property type="evidence" value="ECO:0007669"/>
    <property type="project" value="UniProtKB-KW"/>
</dbReference>
<keyword evidence="2" id="KW-0548">Nucleotidyltransferase</keyword>
<dbReference type="AlphaFoldDB" id="C6LNK8"/>
<keyword evidence="2" id="KW-0540">Nuclease</keyword>
<dbReference type="InterPro" id="IPR043502">
    <property type="entry name" value="DNA/RNA_pol_sf"/>
</dbReference>
<evidence type="ECO:0000313" key="2">
    <source>
        <dbReference type="EMBL" id="EET02399.1"/>
    </source>
</evidence>
<dbReference type="EMBL" id="ACGJ01000469">
    <property type="protein sequence ID" value="EET02399.1"/>
    <property type="molecule type" value="Genomic_DNA"/>
</dbReference>
<sequence length="163" mass="17781">MLLCCLGQKAFFEKVRSHIPTLLAYADDLFIVHDDSKNAHEIVDQVATLARKHGLTINMDKCRSSQLGHKVSFLGAPVAREKLSIAAEAVGKGRAQLARVMGVDISHHAKLTLVNYAPLVELASLRESYDAFDRGVGEAMGNLLGSDPQRWVNFLAAPRTTEG</sequence>
<reference evidence="2 3" key="1">
    <citation type="journal article" date="2009" name="PLoS Pathog.">
        <title>Draft genome sequencing of giardia intestinalis assemblage B isolate GS: is human giardiasis caused by two different species?</title>
        <authorList>
            <person name="Franzen O."/>
            <person name="Jerlstrom-Hultqvist J."/>
            <person name="Castro E."/>
            <person name="Sherwood E."/>
            <person name="Ankarklev J."/>
            <person name="Reiner D.S."/>
            <person name="Palm D."/>
            <person name="Andersson J.O."/>
            <person name="Andersson B."/>
            <person name="Svard S.G."/>
        </authorList>
    </citation>
    <scope>NUCLEOTIDE SEQUENCE [LARGE SCALE GENOMIC DNA]</scope>
    <source>
        <strain evidence="3">ATCC 50581 / GS clone H7</strain>
    </source>
</reference>
<dbReference type="Pfam" id="PF00078">
    <property type="entry name" value="RVT_1"/>
    <property type="match status" value="1"/>
</dbReference>
<accession>C6LNK8</accession>
<keyword evidence="2" id="KW-0808">Transferase</keyword>
<organism evidence="2 3">
    <name type="scientific">Giardia intestinalis (strain ATCC 50581 / GS clone H7)</name>
    <name type="common">Giardia lamblia</name>
    <dbReference type="NCBI Taxonomy" id="598745"/>
    <lineage>
        <taxon>Eukaryota</taxon>
        <taxon>Metamonada</taxon>
        <taxon>Diplomonadida</taxon>
        <taxon>Hexamitidae</taxon>
        <taxon>Giardiinae</taxon>
        <taxon>Giardia</taxon>
    </lineage>
</organism>
<name>C6LNK8_GIAIB</name>
<dbReference type="SUPFAM" id="SSF56672">
    <property type="entry name" value="DNA/RNA polymerases"/>
    <property type="match status" value="1"/>
</dbReference>
<dbReference type="OMA" id="RINAIPM"/>